<feature type="compositionally biased region" description="Polar residues" evidence="1">
    <location>
        <begin position="176"/>
        <end position="188"/>
    </location>
</feature>
<organism evidence="2 3">
    <name type="scientific">Coptotermes formosanus</name>
    <name type="common">Formosan subterranean termite</name>
    <dbReference type="NCBI Taxonomy" id="36987"/>
    <lineage>
        <taxon>Eukaryota</taxon>
        <taxon>Metazoa</taxon>
        <taxon>Ecdysozoa</taxon>
        <taxon>Arthropoda</taxon>
        <taxon>Hexapoda</taxon>
        <taxon>Insecta</taxon>
        <taxon>Pterygota</taxon>
        <taxon>Neoptera</taxon>
        <taxon>Polyneoptera</taxon>
        <taxon>Dictyoptera</taxon>
        <taxon>Blattodea</taxon>
        <taxon>Blattoidea</taxon>
        <taxon>Termitoidae</taxon>
        <taxon>Rhinotermitidae</taxon>
        <taxon>Coptotermes</taxon>
    </lineage>
</organism>
<dbReference type="InParanoid" id="A0A6L2PZ60"/>
<feature type="region of interest" description="Disordered" evidence="1">
    <location>
        <begin position="222"/>
        <end position="254"/>
    </location>
</feature>
<keyword evidence="3" id="KW-1185">Reference proteome</keyword>
<dbReference type="Proteomes" id="UP000502823">
    <property type="component" value="Unassembled WGS sequence"/>
</dbReference>
<feature type="compositionally biased region" description="Polar residues" evidence="1">
    <location>
        <begin position="222"/>
        <end position="239"/>
    </location>
</feature>
<dbReference type="OrthoDB" id="6624170at2759"/>
<accession>A0A6L2PZ60</accession>
<comment type="caution">
    <text evidence="2">The sequence shown here is derived from an EMBL/GenBank/DDBJ whole genome shotgun (WGS) entry which is preliminary data.</text>
</comment>
<name>A0A6L2PZ60_COPFO</name>
<dbReference type="AlphaFoldDB" id="A0A6L2PZ60"/>
<sequence>MVDGETIHHRILVIGDSHARGLAMNLKQKLSNDYEVQGIFDIRKLTDGDVCLTWGGTHEVGKNESKKGSTALKEFVKKYNHMNIIAVNVPHRYDLQAPSCVNHEVKLFNRKLAKYEQLLGNLLVIKVDTNRDLYTGHGLHLNSKRKEVEIGERTVLNNLVKEDNQCTVNDGRDTPSTELNSSVYSNEGKNQHEGNKPHQVCEFKQCESQLTQISTKLCKNLKNSESDQSVGKSSIAVSEQTRRPPSHRSDDFLW</sequence>
<evidence type="ECO:0000256" key="1">
    <source>
        <dbReference type="SAM" id="MobiDB-lite"/>
    </source>
</evidence>
<evidence type="ECO:0000313" key="3">
    <source>
        <dbReference type="Proteomes" id="UP000502823"/>
    </source>
</evidence>
<reference evidence="3" key="1">
    <citation type="submission" date="2020-01" db="EMBL/GenBank/DDBJ databases">
        <title>Draft genome sequence of the Termite Coptotermes fromosanus.</title>
        <authorList>
            <person name="Itakura S."/>
            <person name="Yosikawa Y."/>
            <person name="Umezawa K."/>
        </authorList>
    </citation>
    <scope>NUCLEOTIDE SEQUENCE [LARGE SCALE GENOMIC DNA]</scope>
</reference>
<feature type="region of interest" description="Disordered" evidence="1">
    <location>
        <begin position="166"/>
        <end position="196"/>
    </location>
</feature>
<evidence type="ECO:0000313" key="2">
    <source>
        <dbReference type="EMBL" id="GFG37923.1"/>
    </source>
</evidence>
<evidence type="ECO:0008006" key="4">
    <source>
        <dbReference type="Google" id="ProtNLM"/>
    </source>
</evidence>
<gene>
    <name evidence="2" type="ORF">Cfor_07411</name>
</gene>
<feature type="compositionally biased region" description="Basic and acidic residues" evidence="1">
    <location>
        <begin position="166"/>
        <end position="175"/>
    </location>
</feature>
<dbReference type="EMBL" id="BLKM01000729">
    <property type="protein sequence ID" value="GFG37923.1"/>
    <property type="molecule type" value="Genomic_DNA"/>
</dbReference>
<dbReference type="SUPFAM" id="SSF52266">
    <property type="entry name" value="SGNH hydrolase"/>
    <property type="match status" value="1"/>
</dbReference>
<proteinExistence type="predicted"/>
<protein>
    <recommendedName>
        <fullName evidence="4">SGNH hydrolase-type esterase domain-containing protein</fullName>
    </recommendedName>
</protein>